<dbReference type="PANTHER" id="PTHR37984">
    <property type="entry name" value="PROTEIN CBG26694"/>
    <property type="match status" value="1"/>
</dbReference>
<dbReference type="PANTHER" id="PTHR37984:SF5">
    <property type="entry name" value="PROTEIN NYNRIN-LIKE"/>
    <property type="match status" value="1"/>
</dbReference>
<dbReference type="Gene3D" id="2.40.70.10">
    <property type="entry name" value="Acid Proteases"/>
    <property type="match status" value="1"/>
</dbReference>
<evidence type="ECO:0000256" key="16">
    <source>
        <dbReference type="ARBA" id="ARBA00023172"/>
    </source>
</evidence>
<dbReference type="InterPro" id="IPR056924">
    <property type="entry name" value="SH3_Tf2-1"/>
</dbReference>
<dbReference type="GO" id="GO:0003677">
    <property type="term" value="F:DNA binding"/>
    <property type="evidence" value="ECO:0007669"/>
    <property type="project" value="UniProtKB-KW"/>
</dbReference>
<keyword evidence="12" id="KW-0229">DNA integration</keyword>
<evidence type="ECO:0000313" key="22">
    <source>
        <dbReference type="EMBL" id="KAF8701382.1"/>
    </source>
</evidence>
<dbReference type="Pfam" id="PF17921">
    <property type="entry name" value="Integrase_H2C2"/>
    <property type="match status" value="1"/>
</dbReference>
<keyword evidence="9" id="KW-0378">Hydrolase</keyword>
<evidence type="ECO:0000256" key="8">
    <source>
        <dbReference type="ARBA" id="ARBA00022759"/>
    </source>
</evidence>
<evidence type="ECO:0000256" key="1">
    <source>
        <dbReference type="ARBA" id="ARBA00004123"/>
    </source>
</evidence>
<dbReference type="InterPro" id="IPR043502">
    <property type="entry name" value="DNA/RNA_pol_sf"/>
</dbReference>
<evidence type="ECO:0000256" key="5">
    <source>
        <dbReference type="ARBA" id="ARBA00022722"/>
    </source>
</evidence>
<keyword evidence="18" id="KW-0511">Multifunctional enzyme</keyword>
<dbReference type="Gene3D" id="2.40.50.40">
    <property type="match status" value="1"/>
</dbReference>
<dbReference type="GO" id="GO:0015074">
    <property type="term" value="P:DNA integration"/>
    <property type="evidence" value="ECO:0007669"/>
    <property type="project" value="UniProtKB-KW"/>
</dbReference>
<comment type="caution">
    <text evidence="22">The sequence shown here is derived from an EMBL/GenBank/DDBJ whole genome shotgun (WGS) entry which is preliminary data.</text>
</comment>
<dbReference type="InterPro" id="IPR021109">
    <property type="entry name" value="Peptidase_aspartic_dom_sf"/>
</dbReference>
<keyword evidence="11" id="KW-0694">RNA-binding</keyword>
<dbReference type="SMART" id="SM00298">
    <property type="entry name" value="CHROMO"/>
    <property type="match status" value="1"/>
</dbReference>
<feature type="domain" description="Chromo" evidence="19">
    <location>
        <begin position="1054"/>
        <end position="1113"/>
    </location>
</feature>
<keyword evidence="3" id="KW-0808">Transferase</keyword>
<dbReference type="Gene3D" id="3.30.70.270">
    <property type="match status" value="2"/>
</dbReference>
<keyword evidence="2" id="KW-0645">Protease</keyword>
<dbReference type="GO" id="GO:0006338">
    <property type="term" value="P:chromatin remodeling"/>
    <property type="evidence" value="ECO:0007669"/>
    <property type="project" value="UniProtKB-ARBA"/>
</dbReference>
<proteinExistence type="predicted"/>
<dbReference type="GO" id="GO:0004519">
    <property type="term" value="F:endonuclease activity"/>
    <property type="evidence" value="ECO:0007669"/>
    <property type="project" value="UniProtKB-KW"/>
</dbReference>
<accession>A0A8H7HQE2</accession>
<name>A0A8H7HQE2_9AGAM</name>
<dbReference type="Gene3D" id="3.30.420.10">
    <property type="entry name" value="Ribonuclease H-like superfamily/Ribonuclease H"/>
    <property type="match status" value="1"/>
</dbReference>
<dbReference type="OrthoDB" id="3341476at2759"/>
<dbReference type="InterPro" id="IPR000477">
    <property type="entry name" value="RT_dom"/>
</dbReference>
<dbReference type="InterPro" id="IPR050951">
    <property type="entry name" value="Retrovirus_Pol_polyprotein"/>
</dbReference>
<dbReference type="InterPro" id="IPR041577">
    <property type="entry name" value="RT_RNaseH_2"/>
</dbReference>
<organism evidence="22 23">
    <name type="scientific">Rhizoctonia solani</name>
    <dbReference type="NCBI Taxonomy" id="456999"/>
    <lineage>
        <taxon>Eukaryota</taxon>
        <taxon>Fungi</taxon>
        <taxon>Dikarya</taxon>
        <taxon>Basidiomycota</taxon>
        <taxon>Agaricomycotina</taxon>
        <taxon>Agaricomycetes</taxon>
        <taxon>Cantharellales</taxon>
        <taxon>Ceratobasidiaceae</taxon>
        <taxon>Rhizoctonia</taxon>
    </lineage>
</organism>
<gene>
    <name evidence="22" type="ORF">RHS03_06535</name>
</gene>
<keyword evidence="8" id="KW-0255">Endonuclease</keyword>
<dbReference type="Gene3D" id="3.10.10.10">
    <property type="entry name" value="HIV Type 1 Reverse Transcriptase, subunit A, domain 1"/>
    <property type="match status" value="1"/>
</dbReference>
<keyword evidence="17" id="KW-0539">Nucleus</keyword>
<dbReference type="CDD" id="cd00303">
    <property type="entry name" value="retropepsin_like"/>
    <property type="match status" value="1"/>
</dbReference>
<dbReference type="GO" id="GO:0006508">
    <property type="term" value="P:proteolysis"/>
    <property type="evidence" value="ECO:0007669"/>
    <property type="project" value="UniProtKB-KW"/>
</dbReference>
<dbReference type="InterPro" id="IPR000953">
    <property type="entry name" value="Chromo/chromo_shadow_dom"/>
</dbReference>
<dbReference type="InterPro" id="IPR001584">
    <property type="entry name" value="Integrase_cat-core"/>
</dbReference>
<dbReference type="FunFam" id="3.30.70.270:FF:000026">
    <property type="entry name" value="Transposon Ty3-G Gag-Pol polyprotein"/>
    <property type="match status" value="1"/>
</dbReference>
<keyword evidence="13" id="KW-0695">RNA-directed DNA polymerase</keyword>
<dbReference type="Pfam" id="PF17919">
    <property type="entry name" value="RT_RNaseH_2"/>
    <property type="match status" value="1"/>
</dbReference>
<feature type="non-terminal residue" evidence="22">
    <location>
        <position position="1"/>
    </location>
</feature>
<sequence>MSIEPLFCAALQTNKSPLLTIDIKGITDTQTALIDSGSSANFIDPQFACSHNIPLIELDSPCSVIGINGKQVCNPICFKACLIFRSQNRQFSTIFYALPLGNRNLILGTPWLKLANPDIDWTTMKVSLHLATEAQAGSINPEPQNLPVEFQDFQKVFSEEFFTTLPEHHPYDIAIDLEEDKQPPYGPIYSMTPVEREALKEHIDSELAAGKIVPTTSPAGAPVMFVKRADGRLCLVVDYCQLNAITIKDRYALPQQDKLIEKLHHAKIFTKLDLRNGYHNIRIKEGDEWKPAFCMALGHFAPTVMQFGLSNTPAVFMRFMNNIFCDLLDISVVVYLDDILIFSNSREEHVEYVKEVLSHLLKHNLFCNPAKCYFFVTEVTYIGLVITPEGISMEKDKVQAIMDWPEPQNVKQVQSFLGFANFYHCFVPNFSCLAHPLNNLTQKEQPWIWLEEQKAAFDAIKAEICKEPVLAHPDESKPYTLETDASGAAMGAVLSQRMEDGCLHPVAFMSASFSPAELNYDMHDKELLAIIQAFEHWRIFLEGTEQPITMFTDHKNLEYWKSARTFNRHHACWHLMLVSYNFVIAYWPGKQSQKPDALSRQPDHMDSEPSPQIMIPESHFEAFSAHIDLSLLDQIKEAIQEDPSLDTILLAVSDPKSMPHSIAQKFKDYTTQEGLLLYQGRIVVPDEPEIKQQLLSHFHDSPASGHQGRAQTLELISCHYYWPAMKFQVNCYVESGEICQSSKGHLHNYALNLLSVPAGPWEDISYDFIVKFPKCKGHDSILVVVDCFSKMMHLVPCKETATAEDVAQMFLEHVWKLHDTPKRTVSDRGTTFNSKFLEALYKSLQITPSFSTAYHPQSDGQTEIKNQWLEAYLCPFINHRQSDWVDWLLLAEFAHNNARSKATGKLPFEIVYGCSPVISPLLEPTGSPIADDRAKQLAETIQEVQASIKWAQERYKQADTGKPPSEFQPGGKVWLLASNITLQCPNKKLDHKQYGSFPVMERVGSHAYCLALPETMKIHDVFHVSLLSAFKQDTEFDCTFTLLPVITAEGEEEYEVDKFVDWAAEDRIWKYRVRWKGYAPHEDTWEPAKDLQHCKDKLRNFFANYPDALAANNAIPANARRVKRGKIVKQLNKS</sequence>
<dbReference type="GO" id="GO:0003964">
    <property type="term" value="F:RNA-directed DNA polymerase activity"/>
    <property type="evidence" value="ECO:0007669"/>
    <property type="project" value="UniProtKB-KW"/>
</dbReference>
<evidence type="ECO:0000256" key="15">
    <source>
        <dbReference type="ARBA" id="ARBA00023125"/>
    </source>
</evidence>
<keyword evidence="15" id="KW-0238">DNA-binding</keyword>
<dbReference type="InterPro" id="IPR016197">
    <property type="entry name" value="Chromo-like_dom_sf"/>
</dbReference>
<evidence type="ECO:0000256" key="18">
    <source>
        <dbReference type="ARBA" id="ARBA00023268"/>
    </source>
</evidence>
<keyword evidence="6" id="KW-0479">Metal-binding</keyword>
<dbReference type="PROSITE" id="PS50013">
    <property type="entry name" value="CHROMO_2"/>
    <property type="match status" value="1"/>
</dbReference>
<keyword evidence="14" id="KW-0239">DNA-directed DNA polymerase</keyword>
<dbReference type="Gene3D" id="1.10.340.70">
    <property type="match status" value="1"/>
</dbReference>
<dbReference type="InterPro" id="IPR036397">
    <property type="entry name" value="RNaseH_sf"/>
</dbReference>
<dbReference type="Proteomes" id="UP000602905">
    <property type="component" value="Unassembled WGS sequence"/>
</dbReference>
<evidence type="ECO:0000256" key="6">
    <source>
        <dbReference type="ARBA" id="ARBA00022723"/>
    </source>
</evidence>
<evidence type="ECO:0000256" key="12">
    <source>
        <dbReference type="ARBA" id="ARBA00022908"/>
    </source>
</evidence>
<dbReference type="GO" id="GO:0006310">
    <property type="term" value="P:DNA recombination"/>
    <property type="evidence" value="ECO:0007669"/>
    <property type="project" value="UniProtKB-KW"/>
</dbReference>
<evidence type="ECO:0000256" key="17">
    <source>
        <dbReference type="ARBA" id="ARBA00023242"/>
    </source>
</evidence>
<evidence type="ECO:0000313" key="23">
    <source>
        <dbReference type="Proteomes" id="UP000602905"/>
    </source>
</evidence>
<evidence type="ECO:0000256" key="9">
    <source>
        <dbReference type="ARBA" id="ARBA00022801"/>
    </source>
</evidence>
<feature type="domain" description="Reverse transcriptase" evidence="20">
    <location>
        <begin position="207"/>
        <end position="386"/>
    </location>
</feature>
<dbReference type="GO" id="GO:0003887">
    <property type="term" value="F:DNA-directed DNA polymerase activity"/>
    <property type="evidence" value="ECO:0007669"/>
    <property type="project" value="UniProtKB-KW"/>
</dbReference>
<keyword evidence="4" id="KW-0548">Nucleotidyltransferase</keyword>
<evidence type="ECO:0000256" key="11">
    <source>
        <dbReference type="ARBA" id="ARBA00022884"/>
    </source>
</evidence>
<dbReference type="InterPro" id="IPR041588">
    <property type="entry name" value="Integrase_H2C2"/>
</dbReference>
<dbReference type="CDD" id="cd09274">
    <property type="entry name" value="RNase_HI_RT_Ty3"/>
    <property type="match status" value="1"/>
</dbReference>
<dbReference type="CDD" id="cd01647">
    <property type="entry name" value="RT_LTR"/>
    <property type="match status" value="1"/>
</dbReference>
<dbReference type="InterPro" id="IPR023780">
    <property type="entry name" value="Chromo_domain"/>
</dbReference>
<evidence type="ECO:0000256" key="10">
    <source>
        <dbReference type="ARBA" id="ARBA00022842"/>
    </source>
</evidence>
<evidence type="ECO:0000256" key="3">
    <source>
        <dbReference type="ARBA" id="ARBA00022679"/>
    </source>
</evidence>
<dbReference type="GO" id="GO:0003723">
    <property type="term" value="F:RNA binding"/>
    <property type="evidence" value="ECO:0007669"/>
    <property type="project" value="UniProtKB-KW"/>
</dbReference>
<evidence type="ECO:0000256" key="7">
    <source>
        <dbReference type="ARBA" id="ARBA00022750"/>
    </source>
</evidence>
<dbReference type="SUPFAM" id="SSF53098">
    <property type="entry name" value="Ribonuclease H-like"/>
    <property type="match status" value="1"/>
</dbReference>
<dbReference type="AlphaFoldDB" id="A0A8H7HQE2"/>
<evidence type="ECO:0000259" key="19">
    <source>
        <dbReference type="PROSITE" id="PS50013"/>
    </source>
</evidence>
<dbReference type="Pfam" id="PF00385">
    <property type="entry name" value="Chromo"/>
    <property type="match status" value="1"/>
</dbReference>
<dbReference type="Gene3D" id="3.10.20.370">
    <property type="match status" value="1"/>
</dbReference>
<keyword evidence="10" id="KW-0460">Magnesium</keyword>
<keyword evidence="16" id="KW-0233">DNA recombination</keyword>
<dbReference type="InterPro" id="IPR043128">
    <property type="entry name" value="Rev_trsase/Diguanyl_cyclase"/>
</dbReference>
<protein>
    <recommendedName>
        <fullName evidence="24">Reverse transcriptase</fullName>
    </recommendedName>
</protein>
<dbReference type="Pfam" id="PF00078">
    <property type="entry name" value="RVT_1"/>
    <property type="match status" value="1"/>
</dbReference>
<dbReference type="PROSITE" id="PS50994">
    <property type="entry name" value="INTEGRASE"/>
    <property type="match status" value="1"/>
</dbReference>
<dbReference type="SUPFAM" id="SSF56672">
    <property type="entry name" value="DNA/RNA polymerases"/>
    <property type="match status" value="1"/>
</dbReference>
<evidence type="ECO:0000259" key="21">
    <source>
        <dbReference type="PROSITE" id="PS50994"/>
    </source>
</evidence>
<reference evidence="22" key="1">
    <citation type="submission" date="2020-09" db="EMBL/GenBank/DDBJ databases">
        <title>Comparative genome analyses of four rice-infecting Rhizoctonia solani isolates reveal extensive enrichment of homogalacturonan modification genes.</title>
        <authorList>
            <person name="Lee D.-Y."/>
            <person name="Jeon J."/>
            <person name="Kim K.-T."/>
            <person name="Cheong K."/>
            <person name="Song H."/>
            <person name="Choi G."/>
            <person name="Ko J."/>
            <person name="Opiyo S.O."/>
            <person name="Zuo S."/>
            <person name="Madhav S."/>
            <person name="Lee Y.-H."/>
            <person name="Wang G.-L."/>
        </authorList>
    </citation>
    <scope>NUCLEOTIDE SEQUENCE</scope>
    <source>
        <strain evidence="22">AG1-IA WGL</strain>
    </source>
</reference>
<evidence type="ECO:0000256" key="14">
    <source>
        <dbReference type="ARBA" id="ARBA00022932"/>
    </source>
</evidence>
<dbReference type="PROSITE" id="PS00598">
    <property type="entry name" value="CHROMO_1"/>
    <property type="match status" value="1"/>
</dbReference>
<dbReference type="SUPFAM" id="SSF54160">
    <property type="entry name" value="Chromo domain-like"/>
    <property type="match status" value="1"/>
</dbReference>
<dbReference type="FunFam" id="3.10.20.370:FF:000001">
    <property type="entry name" value="Retrovirus-related Pol polyprotein from transposon 17.6-like protein"/>
    <property type="match status" value="1"/>
</dbReference>
<evidence type="ECO:0000256" key="2">
    <source>
        <dbReference type="ARBA" id="ARBA00022670"/>
    </source>
</evidence>
<evidence type="ECO:0000259" key="20">
    <source>
        <dbReference type="PROSITE" id="PS50878"/>
    </source>
</evidence>
<dbReference type="InterPro" id="IPR023779">
    <property type="entry name" value="Chromodomain_CS"/>
</dbReference>
<dbReference type="PROSITE" id="PS50878">
    <property type="entry name" value="RT_POL"/>
    <property type="match status" value="1"/>
</dbReference>
<dbReference type="GO" id="GO:0005634">
    <property type="term" value="C:nucleus"/>
    <property type="evidence" value="ECO:0007669"/>
    <property type="project" value="UniProtKB-SubCell"/>
</dbReference>
<keyword evidence="5" id="KW-0540">Nuclease</keyword>
<keyword evidence="7" id="KW-0064">Aspartyl protease</keyword>
<dbReference type="EMBL" id="JACYCD010000172">
    <property type="protein sequence ID" value="KAF8701382.1"/>
    <property type="molecule type" value="Genomic_DNA"/>
</dbReference>
<dbReference type="Pfam" id="PF08284">
    <property type="entry name" value="RVP_2"/>
    <property type="match status" value="1"/>
</dbReference>
<feature type="domain" description="Integrase catalytic" evidence="21">
    <location>
        <begin position="756"/>
        <end position="915"/>
    </location>
</feature>
<evidence type="ECO:0000256" key="4">
    <source>
        <dbReference type="ARBA" id="ARBA00022695"/>
    </source>
</evidence>
<dbReference type="GO" id="GO:0004190">
    <property type="term" value="F:aspartic-type endopeptidase activity"/>
    <property type="evidence" value="ECO:0007669"/>
    <property type="project" value="UniProtKB-KW"/>
</dbReference>
<comment type="subcellular location">
    <subcellularLocation>
        <location evidence="1">Nucleus</location>
    </subcellularLocation>
</comment>
<dbReference type="Pfam" id="PF00665">
    <property type="entry name" value="rve"/>
    <property type="match status" value="1"/>
</dbReference>
<dbReference type="Pfam" id="PF24626">
    <property type="entry name" value="SH3_Tf2-1"/>
    <property type="match status" value="1"/>
</dbReference>
<evidence type="ECO:0008006" key="24">
    <source>
        <dbReference type="Google" id="ProtNLM"/>
    </source>
</evidence>
<evidence type="ECO:0000256" key="13">
    <source>
        <dbReference type="ARBA" id="ARBA00022918"/>
    </source>
</evidence>
<dbReference type="InterPro" id="IPR012337">
    <property type="entry name" value="RNaseH-like_sf"/>
</dbReference>
<dbReference type="SUPFAM" id="SSF50630">
    <property type="entry name" value="Acid proteases"/>
    <property type="match status" value="1"/>
</dbReference>
<dbReference type="GO" id="GO:0046872">
    <property type="term" value="F:metal ion binding"/>
    <property type="evidence" value="ECO:0007669"/>
    <property type="project" value="UniProtKB-KW"/>
</dbReference>